<organism evidence="2 3">
    <name type="scientific">Raineyella fluvialis</name>
    <dbReference type="NCBI Taxonomy" id="2662261"/>
    <lineage>
        <taxon>Bacteria</taxon>
        <taxon>Bacillati</taxon>
        <taxon>Actinomycetota</taxon>
        <taxon>Actinomycetes</taxon>
        <taxon>Propionibacteriales</taxon>
        <taxon>Propionibacteriaceae</taxon>
        <taxon>Raineyella</taxon>
    </lineage>
</organism>
<dbReference type="GO" id="GO:0051782">
    <property type="term" value="P:negative regulation of cell division"/>
    <property type="evidence" value="ECO:0007669"/>
    <property type="project" value="TreeGrafter"/>
</dbReference>
<keyword evidence="3" id="KW-1185">Reference proteome</keyword>
<gene>
    <name evidence="2" type="ORF">Rai3103_12210</name>
</gene>
<dbReference type="KEGG" id="rain:Rai3103_12210"/>
<dbReference type="GO" id="GO:0005829">
    <property type="term" value="C:cytosol"/>
    <property type="evidence" value="ECO:0007669"/>
    <property type="project" value="TreeGrafter"/>
</dbReference>
<dbReference type="InterPro" id="IPR050625">
    <property type="entry name" value="ParA/MinD_ATPase"/>
</dbReference>
<name>A0A5Q2FEQ8_9ACTN</name>
<dbReference type="PANTHER" id="PTHR43384">
    <property type="entry name" value="SEPTUM SITE-DETERMINING PROTEIN MIND HOMOLOG, CHLOROPLASTIC-RELATED"/>
    <property type="match status" value="1"/>
</dbReference>
<dbReference type="Gene3D" id="3.40.50.300">
    <property type="entry name" value="P-loop containing nucleotide triphosphate hydrolases"/>
    <property type="match status" value="1"/>
</dbReference>
<evidence type="ECO:0000259" key="1">
    <source>
        <dbReference type="Pfam" id="PF13614"/>
    </source>
</evidence>
<dbReference type="InterPro" id="IPR025669">
    <property type="entry name" value="AAA_dom"/>
</dbReference>
<proteinExistence type="predicted"/>
<dbReference type="AlphaFoldDB" id="A0A5Q2FEQ8"/>
<dbReference type="Proteomes" id="UP000386847">
    <property type="component" value="Chromosome"/>
</dbReference>
<evidence type="ECO:0000313" key="2">
    <source>
        <dbReference type="EMBL" id="QGF24297.1"/>
    </source>
</evidence>
<protein>
    <submittedName>
        <fullName evidence="2">AAA family ATPase</fullName>
    </submittedName>
</protein>
<feature type="domain" description="AAA" evidence="1">
    <location>
        <begin position="142"/>
        <end position="306"/>
    </location>
</feature>
<dbReference type="InterPro" id="IPR027417">
    <property type="entry name" value="P-loop_NTPase"/>
</dbReference>
<accession>A0A5Q2FEQ8</accession>
<dbReference type="GO" id="GO:0009898">
    <property type="term" value="C:cytoplasmic side of plasma membrane"/>
    <property type="evidence" value="ECO:0007669"/>
    <property type="project" value="TreeGrafter"/>
</dbReference>
<reference evidence="2 3" key="1">
    <citation type="submission" date="2019-10" db="EMBL/GenBank/DDBJ databases">
        <title>Genomic analysis of Raineyella sp. CBA3103.</title>
        <authorList>
            <person name="Roh S.W."/>
        </authorList>
    </citation>
    <scope>NUCLEOTIDE SEQUENCE [LARGE SCALE GENOMIC DNA]</scope>
    <source>
        <strain evidence="2 3">CBA3103</strain>
    </source>
</reference>
<sequence length="395" mass="41548">MSRFLVVTNTPDLARNVAYATGAADVATRPATPMPSHCAELLGRDPERPIVVLDARPDSEAALRLTSRCTEAGIVVVLASDVPEQIGFSALKAGATDVVSAFASIPEWRISLSRAESFAGQRALAERGERVGAPAQQTTLGRVITVTSPKGGVGKTTVATNLAVGLARRFAQSTVLVDLDVQYGDVATALGLAPQYTLVDATRGHTATDPLSLKSLLTQHSTGLFVIPGSESPGDAEAVGAREVGVLLHTLAGAFQYVVVDTAPGLSEHTLTALDNSSDLVLVTSLDVPGVRGLRKEMDTLRQVDLMISHHVVLNFTDPHRGITVKDVEANIGEAVSVSLPVAKEVPLSVNQGIPLLQGNGRDQASKQLQFLVDLVVGVEEATSSKHTRRWGSRA</sequence>
<dbReference type="SUPFAM" id="SSF52540">
    <property type="entry name" value="P-loop containing nucleoside triphosphate hydrolases"/>
    <property type="match status" value="1"/>
</dbReference>
<dbReference type="PANTHER" id="PTHR43384:SF13">
    <property type="entry name" value="SLR0110 PROTEIN"/>
    <property type="match status" value="1"/>
</dbReference>
<dbReference type="RefSeq" id="WP_153572826.1">
    <property type="nucleotide sequence ID" value="NZ_CP045725.1"/>
</dbReference>
<dbReference type="EMBL" id="CP045725">
    <property type="protein sequence ID" value="QGF24297.1"/>
    <property type="molecule type" value="Genomic_DNA"/>
</dbReference>
<evidence type="ECO:0000313" key="3">
    <source>
        <dbReference type="Proteomes" id="UP000386847"/>
    </source>
</evidence>
<dbReference type="GO" id="GO:0016887">
    <property type="term" value="F:ATP hydrolysis activity"/>
    <property type="evidence" value="ECO:0007669"/>
    <property type="project" value="TreeGrafter"/>
</dbReference>
<dbReference type="GO" id="GO:0005524">
    <property type="term" value="F:ATP binding"/>
    <property type="evidence" value="ECO:0007669"/>
    <property type="project" value="TreeGrafter"/>
</dbReference>
<dbReference type="Pfam" id="PF13614">
    <property type="entry name" value="AAA_31"/>
    <property type="match status" value="1"/>
</dbReference>